<feature type="repeat" description="ANK" evidence="1">
    <location>
        <begin position="225"/>
        <end position="257"/>
    </location>
</feature>
<dbReference type="InterPro" id="IPR051616">
    <property type="entry name" value="Cul2-RING_E3_ligase_SR"/>
</dbReference>
<dbReference type="PROSITE" id="PS50297">
    <property type="entry name" value="ANK_REP_REGION"/>
    <property type="match status" value="4"/>
</dbReference>
<keyword evidence="3" id="KW-1185">Reference proteome</keyword>
<evidence type="ECO:0000256" key="1">
    <source>
        <dbReference type="PROSITE-ProRule" id="PRU00023"/>
    </source>
</evidence>
<dbReference type="EMBL" id="JAJJMA010211312">
    <property type="protein sequence ID" value="MCL7040354.1"/>
    <property type="molecule type" value="Genomic_DNA"/>
</dbReference>
<sequence>MESSGCLFPFSLLSESGSLHFELFNAAYTGKLNNFKWLALDHAKGDKTGVGNAIRNLVDESGRGSLHVAASGGSLKVCNYLLETLKLDVDSKDGNGHTPLYHAALKGHLGTVSYLLEMGANADACNDTDYTPLHCAAMIGNTKIITLLLSRVVHVDVATRSGTPLLLAAGHGHRDVVKVLLDHGANPNFVSQGMLRPLILAIFIKSRECVELLLQAGADPNAVSCGNTPLVAAAKDGCVDIIARLLKAGADPNFKMN</sequence>
<reference evidence="2" key="1">
    <citation type="submission" date="2022-03" db="EMBL/GenBank/DDBJ databases">
        <title>A functionally conserved STORR gene fusion in Papaver species that diverged 16.8 million years ago.</title>
        <authorList>
            <person name="Catania T."/>
        </authorList>
    </citation>
    <scope>NUCLEOTIDE SEQUENCE</scope>
    <source>
        <strain evidence="2">S-191538</strain>
    </source>
</reference>
<evidence type="ECO:0000313" key="2">
    <source>
        <dbReference type="EMBL" id="MCL7040354.1"/>
    </source>
</evidence>
<dbReference type="Proteomes" id="UP001177140">
    <property type="component" value="Unassembled WGS sequence"/>
</dbReference>
<feature type="non-terminal residue" evidence="2">
    <location>
        <position position="1"/>
    </location>
</feature>
<dbReference type="Pfam" id="PF00023">
    <property type="entry name" value="Ank"/>
    <property type="match status" value="2"/>
</dbReference>
<name>A0AA41VFQ9_PAPNU</name>
<dbReference type="InterPro" id="IPR002110">
    <property type="entry name" value="Ankyrin_rpt"/>
</dbReference>
<feature type="repeat" description="ANK" evidence="1">
    <location>
        <begin position="160"/>
        <end position="192"/>
    </location>
</feature>
<evidence type="ECO:0000313" key="3">
    <source>
        <dbReference type="Proteomes" id="UP001177140"/>
    </source>
</evidence>
<dbReference type="PANTHER" id="PTHR46224">
    <property type="entry name" value="ANKYRIN REPEAT FAMILY PROTEIN"/>
    <property type="match status" value="1"/>
</dbReference>
<accession>A0AA41VFQ9</accession>
<dbReference type="SUPFAM" id="SSF48403">
    <property type="entry name" value="Ankyrin repeat"/>
    <property type="match status" value="1"/>
</dbReference>
<feature type="repeat" description="ANK" evidence="1">
    <location>
        <begin position="128"/>
        <end position="160"/>
    </location>
</feature>
<dbReference type="Gene3D" id="1.25.40.20">
    <property type="entry name" value="Ankyrin repeat-containing domain"/>
    <property type="match status" value="2"/>
</dbReference>
<protein>
    <submittedName>
        <fullName evidence="2">Uncharacterized protein</fullName>
    </submittedName>
</protein>
<proteinExistence type="predicted"/>
<dbReference type="PANTHER" id="PTHR46224:SF67">
    <property type="entry name" value="HSP70-HSP90 ORGANIZING PROTEIN 3-LIKE"/>
    <property type="match status" value="1"/>
</dbReference>
<dbReference type="AlphaFoldDB" id="A0AA41VFQ9"/>
<keyword evidence="1" id="KW-0040">ANK repeat</keyword>
<dbReference type="Pfam" id="PF12796">
    <property type="entry name" value="Ank_2"/>
    <property type="match status" value="2"/>
</dbReference>
<feature type="repeat" description="ANK" evidence="1">
    <location>
        <begin position="95"/>
        <end position="127"/>
    </location>
</feature>
<gene>
    <name evidence="2" type="ORF">MKW94_024449</name>
</gene>
<dbReference type="InterPro" id="IPR036770">
    <property type="entry name" value="Ankyrin_rpt-contain_sf"/>
</dbReference>
<dbReference type="PRINTS" id="PR01415">
    <property type="entry name" value="ANKYRIN"/>
</dbReference>
<dbReference type="SMART" id="SM00248">
    <property type="entry name" value="ANK"/>
    <property type="match status" value="6"/>
</dbReference>
<dbReference type="PROSITE" id="PS50088">
    <property type="entry name" value="ANK_REPEAT"/>
    <property type="match status" value="4"/>
</dbReference>
<organism evidence="2 3">
    <name type="scientific">Papaver nudicaule</name>
    <name type="common">Iceland poppy</name>
    <dbReference type="NCBI Taxonomy" id="74823"/>
    <lineage>
        <taxon>Eukaryota</taxon>
        <taxon>Viridiplantae</taxon>
        <taxon>Streptophyta</taxon>
        <taxon>Embryophyta</taxon>
        <taxon>Tracheophyta</taxon>
        <taxon>Spermatophyta</taxon>
        <taxon>Magnoliopsida</taxon>
        <taxon>Ranunculales</taxon>
        <taxon>Papaveraceae</taxon>
        <taxon>Papaveroideae</taxon>
        <taxon>Papaver</taxon>
    </lineage>
</organism>
<comment type="caution">
    <text evidence="2">The sequence shown here is derived from an EMBL/GenBank/DDBJ whole genome shotgun (WGS) entry which is preliminary data.</text>
</comment>